<keyword evidence="4 7" id="KW-1133">Transmembrane helix</keyword>
<sequence>MRPKLPHAGSLWHSGRDTLPEKSPIIPFAGRVGANQEFTLGKNSCARAEILQKFPDAAPWIPVRDAVSLKGFLQIELWKAATVEAIASCLLVYLTCFVAIGLGQVVPVFASGPVVPGLIGGLTALLALPLFIYSAGPVSGAHINPIITIATFFSRLCSLPRAVLYVSFQAFGAAVAGYLLRASMDTRSFIVPGCYIDTSKISIGSAFTIEATTDFALVFLSFGVGLDPRQREVFGPALGPIFVGLIVGMCTFFTGFSRDGYTGFSGNPARCFGAMVGSHFSSYHWIHWIGPLTAGMLHGVLYFFVPPYSREEVAAARNIRDDDES</sequence>
<evidence type="ECO:0000313" key="9">
    <source>
        <dbReference type="Proteomes" id="UP001610446"/>
    </source>
</evidence>
<evidence type="ECO:0000256" key="4">
    <source>
        <dbReference type="ARBA" id="ARBA00022989"/>
    </source>
</evidence>
<dbReference type="EMBL" id="JBFXLU010000298">
    <property type="protein sequence ID" value="KAL2830709.1"/>
    <property type="molecule type" value="Genomic_DNA"/>
</dbReference>
<keyword evidence="5 7" id="KW-0472">Membrane</keyword>
<keyword evidence="3 6" id="KW-0812">Transmembrane</keyword>
<feature type="transmembrane region" description="Helical" evidence="7">
    <location>
        <begin position="233"/>
        <end position="256"/>
    </location>
</feature>
<evidence type="ECO:0000256" key="7">
    <source>
        <dbReference type="SAM" id="Phobius"/>
    </source>
</evidence>
<evidence type="ECO:0000313" key="8">
    <source>
        <dbReference type="EMBL" id="KAL2830709.1"/>
    </source>
</evidence>
<reference evidence="8 9" key="1">
    <citation type="submission" date="2024-07" db="EMBL/GenBank/DDBJ databases">
        <title>Section-level genome sequencing and comparative genomics of Aspergillus sections Usti and Cavernicolus.</title>
        <authorList>
            <consortium name="Lawrence Berkeley National Laboratory"/>
            <person name="Nybo J.L."/>
            <person name="Vesth T.C."/>
            <person name="Theobald S."/>
            <person name="Frisvad J.C."/>
            <person name="Larsen T.O."/>
            <person name="Kjaerboelling I."/>
            <person name="Rothschild-Mancinelli K."/>
            <person name="Lyhne E.K."/>
            <person name="Kogle M.E."/>
            <person name="Barry K."/>
            <person name="Clum A."/>
            <person name="Na H."/>
            <person name="Ledsgaard L."/>
            <person name="Lin J."/>
            <person name="Lipzen A."/>
            <person name="Kuo A."/>
            <person name="Riley R."/>
            <person name="Mondo S."/>
            <person name="Labutti K."/>
            <person name="Haridas S."/>
            <person name="Pangalinan J."/>
            <person name="Salamov A.A."/>
            <person name="Simmons B.A."/>
            <person name="Magnuson J.K."/>
            <person name="Chen J."/>
            <person name="Drula E."/>
            <person name="Henrissat B."/>
            <person name="Wiebenga A."/>
            <person name="Lubbers R.J."/>
            <person name="Gomes A.C."/>
            <person name="Makela M.R."/>
            <person name="Stajich J."/>
            <person name="Grigoriev I.V."/>
            <person name="Mortensen U.H."/>
            <person name="De Vries R.P."/>
            <person name="Baker S.E."/>
            <person name="Andersen M.R."/>
        </authorList>
    </citation>
    <scope>NUCLEOTIDE SEQUENCE [LARGE SCALE GENOMIC DNA]</scope>
    <source>
        <strain evidence="8 9">CBS 123904</strain>
    </source>
</reference>
<evidence type="ECO:0000256" key="2">
    <source>
        <dbReference type="ARBA" id="ARBA00006175"/>
    </source>
</evidence>
<evidence type="ECO:0000256" key="1">
    <source>
        <dbReference type="ARBA" id="ARBA00004141"/>
    </source>
</evidence>
<accession>A0ABR4ISG6</accession>
<dbReference type="InterPro" id="IPR000425">
    <property type="entry name" value="MIP"/>
</dbReference>
<dbReference type="Proteomes" id="UP001610446">
    <property type="component" value="Unassembled WGS sequence"/>
</dbReference>
<dbReference type="PRINTS" id="PR00783">
    <property type="entry name" value="MINTRINSICP"/>
</dbReference>
<evidence type="ECO:0000256" key="5">
    <source>
        <dbReference type="ARBA" id="ARBA00023136"/>
    </source>
</evidence>
<organism evidence="8 9">
    <name type="scientific">Aspergillus pseudoustus</name>
    <dbReference type="NCBI Taxonomy" id="1810923"/>
    <lineage>
        <taxon>Eukaryota</taxon>
        <taxon>Fungi</taxon>
        <taxon>Dikarya</taxon>
        <taxon>Ascomycota</taxon>
        <taxon>Pezizomycotina</taxon>
        <taxon>Eurotiomycetes</taxon>
        <taxon>Eurotiomycetidae</taxon>
        <taxon>Eurotiales</taxon>
        <taxon>Aspergillaceae</taxon>
        <taxon>Aspergillus</taxon>
        <taxon>Aspergillus subgen. Nidulantes</taxon>
    </lineage>
</organism>
<dbReference type="Pfam" id="PF00230">
    <property type="entry name" value="MIP"/>
    <property type="match status" value="1"/>
</dbReference>
<keyword evidence="6" id="KW-0813">Transport</keyword>
<evidence type="ECO:0000256" key="3">
    <source>
        <dbReference type="ARBA" id="ARBA00022692"/>
    </source>
</evidence>
<comment type="subcellular location">
    <subcellularLocation>
        <location evidence="1">Membrane</location>
        <topology evidence="1">Multi-pass membrane protein</topology>
    </subcellularLocation>
</comment>
<proteinExistence type="inferred from homology"/>
<dbReference type="InterPro" id="IPR023271">
    <property type="entry name" value="Aquaporin-like"/>
</dbReference>
<dbReference type="PANTHER" id="PTHR19139:SF199">
    <property type="entry name" value="MIP17260P"/>
    <property type="match status" value="1"/>
</dbReference>
<feature type="transmembrane region" description="Helical" evidence="7">
    <location>
        <begin position="201"/>
        <end position="226"/>
    </location>
</feature>
<feature type="transmembrane region" description="Helical" evidence="7">
    <location>
        <begin position="162"/>
        <end position="181"/>
    </location>
</feature>
<comment type="caution">
    <text evidence="8">The sequence shown here is derived from an EMBL/GenBank/DDBJ whole genome shotgun (WGS) entry which is preliminary data.</text>
</comment>
<comment type="similarity">
    <text evidence="2 6">Belongs to the MIP/aquaporin (TC 1.A.8) family.</text>
</comment>
<dbReference type="PANTHER" id="PTHR19139">
    <property type="entry name" value="AQUAPORIN TRANSPORTER"/>
    <property type="match status" value="1"/>
</dbReference>
<name>A0ABR4ISG6_9EURO</name>
<feature type="transmembrane region" description="Helical" evidence="7">
    <location>
        <begin position="114"/>
        <end position="133"/>
    </location>
</feature>
<gene>
    <name evidence="8" type="ORF">BJY01DRAFT_254519</name>
</gene>
<protein>
    <submittedName>
        <fullName evidence="8">Aquaporin-like protein</fullName>
    </submittedName>
</protein>
<feature type="transmembrane region" description="Helical" evidence="7">
    <location>
        <begin position="285"/>
        <end position="305"/>
    </location>
</feature>
<dbReference type="InterPro" id="IPR034294">
    <property type="entry name" value="Aquaporin_transptr"/>
</dbReference>
<dbReference type="Gene3D" id="1.20.1080.10">
    <property type="entry name" value="Glycerol uptake facilitator protein"/>
    <property type="match status" value="1"/>
</dbReference>
<feature type="transmembrane region" description="Helical" evidence="7">
    <location>
        <begin position="80"/>
        <end position="102"/>
    </location>
</feature>
<dbReference type="SUPFAM" id="SSF81338">
    <property type="entry name" value="Aquaporin-like"/>
    <property type="match status" value="1"/>
</dbReference>
<evidence type="ECO:0000256" key="6">
    <source>
        <dbReference type="RuleBase" id="RU000477"/>
    </source>
</evidence>
<keyword evidence="9" id="KW-1185">Reference proteome</keyword>